<keyword evidence="2" id="KW-1185">Reference proteome</keyword>
<gene>
    <name evidence="1" type="ORF">VNO80_16157</name>
</gene>
<reference evidence="1 2" key="1">
    <citation type="submission" date="2024-01" db="EMBL/GenBank/DDBJ databases">
        <title>The genomes of 5 underutilized Papilionoideae crops provide insights into root nodulation and disease resistanc.</title>
        <authorList>
            <person name="Jiang F."/>
        </authorList>
    </citation>
    <scope>NUCLEOTIDE SEQUENCE [LARGE SCALE GENOMIC DNA]</scope>
    <source>
        <strain evidence="1">JINMINGXINNONG_FW02</strain>
        <tissue evidence="1">Leaves</tissue>
    </source>
</reference>
<dbReference type="Proteomes" id="UP001374584">
    <property type="component" value="Unassembled WGS sequence"/>
</dbReference>
<sequence>MQERLVGCLIKGATKRLTVFINDIDRESCRLHKSESISDDKEKWEDKFESVEQTKNVDFTLSFCPKIMYRTSLITGTNFAEVGQGKLWFRKLHAMKTRISVKAMETLGLIWGMSLSAAVD</sequence>
<dbReference type="EMBL" id="JAYMYR010000006">
    <property type="protein sequence ID" value="KAK7356877.1"/>
    <property type="molecule type" value="Genomic_DNA"/>
</dbReference>
<dbReference type="AlphaFoldDB" id="A0AAN9MLY3"/>
<organism evidence="1 2">
    <name type="scientific">Phaseolus coccineus</name>
    <name type="common">Scarlet runner bean</name>
    <name type="synonym">Phaseolus multiflorus</name>
    <dbReference type="NCBI Taxonomy" id="3886"/>
    <lineage>
        <taxon>Eukaryota</taxon>
        <taxon>Viridiplantae</taxon>
        <taxon>Streptophyta</taxon>
        <taxon>Embryophyta</taxon>
        <taxon>Tracheophyta</taxon>
        <taxon>Spermatophyta</taxon>
        <taxon>Magnoliopsida</taxon>
        <taxon>eudicotyledons</taxon>
        <taxon>Gunneridae</taxon>
        <taxon>Pentapetalae</taxon>
        <taxon>rosids</taxon>
        <taxon>fabids</taxon>
        <taxon>Fabales</taxon>
        <taxon>Fabaceae</taxon>
        <taxon>Papilionoideae</taxon>
        <taxon>50 kb inversion clade</taxon>
        <taxon>NPAAA clade</taxon>
        <taxon>indigoferoid/millettioid clade</taxon>
        <taxon>Phaseoleae</taxon>
        <taxon>Phaseolus</taxon>
    </lineage>
</organism>
<proteinExistence type="predicted"/>
<evidence type="ECO:0000313" key="1">
    <source>
        <dbReference type="EMBL" id="KAK7356877.1"/>
    </source>
</evidence>
<evidence type="ECO:0000313" key="2">
    <source>
        <dbReference type="Proteomes" id="UP001374584"/>
    </source>
</evidence>
<name>A0AAN9MLY3_PHACN</name>
<protein>
    <submittedName>
        <fullName evidence="1">Uncharacterized protein</fullName>
    </submittedName>
</protein>
<comment type="caution">
    <text evidence="1">The sequence shown here is derived from an EMBL/GenBank/DDBJ whole genome shotgun (WGS) entry which is preliminary data.</text>
</comment>
<accession>A0AAN9MLY3</accession>